<keyword evidence="1" id="KW-0472">Membrane</keyword>
<keyword evidence="1" id="KW-0812">Transmembrane</keyword>
<name>A0A263BSF2_9BACI</name>
<gene>
    <name evidence="2" type="ORF">CIB95_12035</name>
</gene>
<evidence type="ECO:0000256" key="1">
    <source>
        <dbReference type="SAM" id="Phobius"/>
    </source>
</evidence>
<evidence type="ECO:0000313" key="2">
    <source>
        <dbReference type="EMBL" id="OZM56498.1"/>
    </source>
</evidence>
<keyword evidence="1" id="KW-1133">Transmembrane helix</keyword>
<feature type="transmembrane region" description="Helical" evidence="1">
    <location>
        <begin position="46"/>
        <end position="66"/>
    </location>
</feature>
<dbReference type="Pfam" id="PF10027">
    <property type="entry name" value="DUF2269"/>
    <property type="match status" value="1"/>
</dbReference>
<comment type="caution">
    <text evidence="2">The sequence shown here is derived from an EMBL/GenBank/DDBJ whole genome shotgun (WGS) entry which is preliminary data.</text>
</comment>
<proteinExistence type="predicted"/>
<dbReference type="EMBL" id="NPIA01000006">
    <property type="protein sequence ID" value="OZM56498.1"/>
    <property type="molecule type" value="Genomic_DNA"/>
</dbReference>
<organism evidence="2 3">
    <name type="scientific">Lottiidibacillus patelloidae</name>
    <dbReference type="NCBI Taxonomy" id="2670334"/>
    <lineage>
        <taxon>Bacteria</taxon>
        <taxon>Bacillati</taxon>
        <taxon>Bacillota</taxon>
        <taxon>Bacilli</taxon>
        <taxon>Bacillales</taxon>
        <taxon>Bacillaceae</taxon>
        <taxon>Lottiidibacillus</taxon>
    </lineage>
</organism>
<reference evidence="2 3" key="2">
    <citation type="submission" date="2017-09" db="EMBL/GenBank/DDBJ databases">
        <title>Bacillus patelloidae sp. nov., isolated from the intestinal tract of a marine limpet.</title>
        <authorList>
            <person name="Liu R."/>
            <person name="Dong C."/>
            <person name="Shao Z."/>
        </authorList>
    </citation>
    <scope>NUCLEOTIDE SEQUENCE [LARGE SCALE GENOMIC DNA]</scope>
    <source>
        <strain evidence="2 3">SA5d-4</strain>
    </source>
</reference>
<dbReference type="InterPro" id="IPR018729">
    <property type="entry name" value="DUF2269_transmembrane"/>
</dbReference>
<accession>A0A263BSF2</accession>
<evidence type="ECO:0008006" key="4">
    <source>
        <dbReference type="Google" id="ProtNLM"/>
    </source>
</evidence>
<dbReference type="AlphaFoldDB" id="A0A263BSF2"/>
<dbReference type="RefSeq" id="WP_094925508.1">
    <property type="nucleotide sequence ID" value="NZ_NPIA01000006.1"/>
</dbReference>
<dbReference type="Proteomes" id="UP000217083">
    <property type="component" value="Unassembled WGS sequence"/>
</dbReference>
<evidence type="ECO:0000313" key="3">
    <source>
        <dbReference type="Proteomes" id="UP000217083"/>
    </source>
</evidence>
<reference evidence="3" key="1">
    <citation type="submission" date="2017-08" db="EMBL/GenBank/DDBJ databases">
        <authorList>
            <person name="Huang Z."/>
        </authorList>
    </citation>
    <scope>NUCLEOTIDE SEQUENCE [LARGE SCALE GENOMIC DNA]</scope>
    <source>
        <strain evidence="3">SA5d-4</strain>
    </source>
</reference>
<feature type="transmembrane region" description="Helical" evidence="1">
    <location>
        <begin position="6"/>
        <end position="26"/>
    </location>
</feature>
<sequence length="145" mass="15906">MLLSIHILSAIAGIGATFLFPFILALPKKVSELTLALRLIQKGANYPKFGSILLLLTGLGMGALNTDLFLKGWYITAIVLLLAAVLIYVIKILPGIQNALNVVCEVKSEEIPETYWTIKKGLKPLMITASTIDVFIIILMIWKPL</sequence>
<keyword evidence="3" id="KW-1185">Reference proteome</keyword>
<feature type="transmembrane region" description="Helical" evidence="1">
    <location>
        <begin position="125"/>
        <end position="142"/>
    </location>
</feature>
<feature type="transmembrane region" description="Helical" evidence="1">
    <location>
        <begin position="72"/>
        <end position="90"/>
    </location>
</feature>
<protein>
    <recommendedName>
        <fullName evidence="4">DUF2269 domain-containing protein</fullName>
    </recommendedName>
</protein>